<evidence type="ECO:0000256" key="1">
    <source>
        <dbReference type="SAM" id="MobiDB-lite"/>
    </source>
</evidence>
<keyword evidence="5" id="KW-1185">Reference proteome</keyword>
<evidence type="ECO:0000256" key="2">
    <source>
        <dbReference type="SAM" id="SignalP"/>
    </source>
</evidence>
<dbReference type="SUPFAM" id="SSF56281">
    <property type="entry name" value="Metallo-hydrolase/oxidoreductase"/>
    <property type="match status" value="1"/>
</dbReference>
<feature type="region of interest" description="Disordered" evidence="1">
    <location>
        <begin position="44"/>
        <end position="107"/>
    </location>
</feature>
<organism evidence="4 5">
    <name type="scientific">Pseudonocardia yuanmonensis</name>
    <dbReference type="NCBI Taxonomy" id="1095914"/>
    <lineage>
        <taxon>Bacteria</taxon>
        <taxon>Bacillati</taxon>
        <taxon>Actinomycetota</taxon>
        <taxon>Actinomycetes</taxon>
        <taxon>Pseudonocardiales</taxon>
        <taxon>Pseudonocardiaceae</taxon>
        <taxon>Pseudonocardia</taxon>
    </lineage>
</organism>
<feature type="signal peptide" evidence="2">
    <location>
        <begin position="1"/>
        <end position="26"/>
    </location>
</feature>
<dbReference type="Pfam" id="PF12706">
    <property type="entry name" value="Lactamase_B_2"/>
    <property type="match status" value="1"/>
</dbReference>
<evidence type="ECO:0000259" key="3">
    <source>
        <dbReference type="Pfam" id="PF12706"/>
    </source>
</evidence>
<reference evidence="5" key="1">
    <citation type="journal article" date="2019" name="Int. J. Syst. Evol. Microbiol.">
        <title>The Global Catalogue of Microorganisms (GCM) 10K type strain sequencing project: providing services to taxonomists for standard genome sequencing and annotation.</title>
        <authorList>
            <consortium name="The Broad Institute Genomics Platform"/>
            <consortium name="The Broad Institute Genome Sequencing Center for Infectious Disease"/>
            <person name="Wu L."/>
            <person name="Ma J."/>
        </authorList>
    </citation>
    <scope>NUCLEOTIDE SEQUENCE [LARGE SCALE GENOMIC DNA]</scope>
    <source>
        <strain evidence="5">JCM 18055</strain>
    </source>
</reference>
<comment type="caution">
    <text evidence="4">The sequence shown here is derived from an EMBL/GenBank/DDBJ whole genome shotgun (WGS) entry which is preliminary data.</text>
</comment>
<name>A0ABP8WFM9_9PSEU</name>
<dbReference type="PANTHER" id="PTHR15032:SF4">
    <property type="entry name" value="N-ACYL-PHOSPHATIDYLETHANOLAMINE-HYDROLYZING PHOSPHOLIPASE D"/>
    <property type="match status" value="1"/>
</dbReference>
<dbReference type="Gene3D" id="3.60.15.10">
    <property type="entry name" value="Ribonuclease Z/Hydroxyacylglutathione hydrolase-like"/>
    <property type="match status" value="1"/>
</dbReference>
<dbReference type="InterPro" id="IPR001279">
    <property type="entry name" value="Metallo-B-lactamas"/>
</dbReference>
<dbReference type="EMBL" id="BAABIC010000006">
    <property type="protein sequence ID" value="GAA4686952.1"/>
    <property type="molecule type" value="Genomic_DNA"/>
</dbReference>
<evidence type="ECO:0000313" key="4">
    <source>
        <dbReference type="EMBL" id="GAA4686952.1"/>
    </source>
</evidence>
<protein>
    <submittedName>
        <fullName evidence="4">MBL fold metallo-hydrolase</fullName>
    </submittedName>
</protein>
<feature type="compositionally biased region" description="Basic and acidic residues" evidence="1">
    <location>
        <begin position="44"/>
        <end position="63"/>
    </location>
</feature>
<dbReference type="Proteomes" id="UP001500325">
    <property type="component" value="Unassembled WGS sequence"/>
</dbReference>
<feature type="domain" description="Metallo-beta-lactamase" evidence="3">
    <location>
        <begin position="131"/>
        <end position="330"/>
    </location>
</feature>
<keyword evidence="2" id="KW-0732">Signal</keyword>
<accession>A0ABP8WFM9</accession>
<feature type="compositionally biased region" description="Low complexity" evidence="1">
    <location>
        <begin position="75"/>
        <end position="107"/>
    </location>
</feature>
<sequence>MARPTPLPLRTGVLTALALAATGGLAAAGAAAWGIPHAMGAPPEELRRAADGSPHAREGRFRNTEPGTGLPSGTVPAALRAVVGRRAGRPSRPVPLAGPEEGPAAAGATEAGELAVTWFGHSSVLLEIDGRRVLADPVWGERVSPSRLVGPRRLHPAPVPLTALPPVDAVLISHDHYDHLDLPTVRALVADPRHRAAPFVVPLGIGAHLRAWGVPEDRIVELDWDGTVEVAGLTLTCAEARHFSGRGLQRDTTLWSSWAVAGPRHRAYFGGDTGYTTAFARAGERWGPFALTMLPIGAYADLWPDIHMNPEECVAAHRDLRGGVLLPVHWATFNLGLHPWSEPVTRLRAAAKTAGIPLALPVPGRRIDLTGPPPTADWWTPVA</sequence>
<proteinExistence type="predicted"/>
<dbReference type="InterPro" id="IPR036866">
    <property type="entry name" value="RibonucZ/Hydroxyglut_hydro"/>
</dbReference>
<dbReference type="RefSeq" id="WP_345380393.1">
    <property type="nucleotide sequence ID" value="NZ_BAABIC010000006.1"/>
</dbReference>
<feature type="chain" id="PRO_5045785916" evidence="2">
    <location>
        <begin position="27"/>
        <end position="383"/>
    </location>
</feature>
<dbReference type="PANTHER" id="PTHR15032">
    <property type="entry name" value="N-ACYL-PHOSPHATIDYLETHANOLAMINE-HYDROLYZING PHOSPHOLIPASE D"/>
    <property type="match status" value="1"/>
</dbReference>
<gene>
    <name evidence="4" type="ORF">GCM10023215_23180</name>
</gene>
<evidence type="ECO:0000313" key="5">
    <source>
        <dbReference type="Proteomes" id="UP001500325"/>
    </source>
</evidence>